<gene>
    <name evidence="1" type="ORF">WA026_015130</name>
</gene>
<comment type="caution">
    <text evidence="1">The sequence shown here is derived from an EMBL/GenBank/DDBJ whole genome shotgun (WGS) entry which is preliminary data.</text>
</comment>
<keyword evidence="2" id="KW-1185">Reference proteome</keyword>
<organism evidence="1 2">
    <name type="scientific">Henosepilachna vigintioctopunctata</name>
    <dbReference type="NCBI Taxonomy" id="420089"/>
    <lineage>
        <taxon>Eukaryota</taxon>
        <taxon>Metazoa</taxon>
        <taxon>Ecdysozoa</taxon>
        <taxon>Arthropoda</taxon>
        <taxon>Hexapoda</taxon>
        <taxon>Insecta</taxon>
        <taxon>Pterygota</taxon>
        <taxon>Neoptera</taxon>
        <taxon>Endopterygota</taxon>
        <taxon>Coleoptera</taxon>
        <taxon>Polyphaga</taxon>
        <taxon>Cucujiformia</taxon>
        <taxon>Coccinelloidea</taxon>
        <taxon>Coccinellidae</taxon>
        <taxon>Epilachninae</taxon>
        <taxon>Epilachnini</taxon>
        <taxon>Henosepilachna</taxon>
    </lineage>
</organism>
<dbReference type="AlphaFoldDB" id="A0AAW1TUR8"/>
<dbReference type="EMBL" id="JARQZJ010000008">
    <property type="protein sequence ID" value="KAK9871881.1"/>
    <property type="molecule type" value="Genomic_DNA"/>
</dbReference>
<proteinExistence type="predicted"/>
<protein>
    <submittedName>
        <fullName evidence="1">Uncharacterized protein</fullName>
    </submittedName>
</protein>
<sequence length="100" mass="11034">MSLSFVKLDGVAVNVLGDSATDGISEEVLGELSIDSSALCSPFTDLSATEDGKKSSSVFTIPQYMRCWQTVPLHKWRLCSILAFMTFLCRALKSQIARRR</sequence>
<evidence type="ECO:0000313" key="2">
    <source>
        <dbReference type="Proteomes" id="UP001431783"/>
    </source>
</evidence>
<accession>A0AAW1TUR8</accession>
<dbReference type="Proteomes" id="UP001431783">
    <property type="component" value="Unassembled WGS sequence"/>
</dbReference>
<name>A0AAW1TUR8_9CUCU</name>
<reference evidence="1 2" key="1">
    <citation type="submission" date="2023-03" db="EMBL/GenBank/DDBJ databases">
        <title>Genome insight into feeding habits of ladybird beetles.</title>
        <authorList>
            <person name="Li H.-S."/>
            <person name="Huang Y.-H."/>
            <person name="Pang H."/>
        </authorList>
    </citation>
    <scope>NUCLEOTIDE SEQUENCE [LARGE SCALE GENOMIC DNA]</scope>
    <source>
        <strain evidence="1">SYSU_2023b</strain>
        <tissue evidence="1">Whole body</tissue>
    </source>
</reference>
<evidence type="ECO:0000313" key="1">
    <source>
        <dbReference type="EMBL" id="KAK9871881.1"/>
    </source>
</evidence>